<keyword evidence="1" id="KW-0812">Transmembrane</keyword>
<gene>
    <name evidence="2" type="ORF">EVA68_01205</name>
</gene>
<protein>
    <submittedName>
        <fullName evidence="2">Prepilin-type cleavage/methylation domain-containing protein</fullName>
    </submittedName>
</protein>
<comment type="caution">
    <text evidence="2">The sequence shown here is derived from an EMBL/GenBank/DDBJ whole genome shotgun (WGS) entry which is preliminary data.</text>
</comment>
<dbReference type="SUPFAM" id="SSF54523">
    <property type="entry name" value="Pili subunits"/>
    <property type="match status" value="1"/>
</dbReference>
<organism evidence="2 3">
    <name type="scientific">OM182 bacterium</name>
    <dbReference type="NCBI Taxonomy" id="2510334"/>
    <lineage>
        <taxon>Bacteria</taxon>
        <taxon>Pseudomonadati</taxon>
        <taxon>Pseudomonadota</taxon>
        <taxon>Gammaproteobacteria</taxon>
        <taxon>OMG group</taxon>
        <taxon>OM182 clade</taxon>
    </lineage>
</organism>
<dbReference type="EMBL" id="SHAG01000002">
    <property type="protein sequence ID" value="RZO77497.1"/>
    <property type="molecule type" value="Genomic_DNA"/>
</dbReference>
<evidence type="ECO:0000256" key="1">
    <source>
        <dbReference type="SAM" id="Phobius"/>
    </source>
</evidence>
<proteinExistence type="predicted"/>
<dbReference type="AlphaFoldDB" id="A0A520S4T1"/>
<dbReference type="Gene3D" id="3.30.700.10">
    <property type="entry name" value="Glycoprotein, Type 4 Pilin"/>
    <property type="match status" value="1"/>
</dbReference>
<name>A0A520S4T1_9GAMM</name>
<dbReference type="Proteomes" id="UP000316199">
    <property type="component" value="Unassembled WGS sequence"/>
</dbReference>
<reference evidence="2 3" key="1">
    <citation type="submission" date="2019-02" db="EMBL/GenBank/DDBJ databases">
        <title>Prokaryotic population dynamics and viral predation in marine succession experiment using metagenomics: the confinement effect.</title>
        <authorList>
            <person name="Haro-Moreno J.M."/>
            <person name="Rodriguez-Valera F."/>
            <person name="Lopez-Perez M."/>
        </authorList>
    </citation>
    <scope>NUCLEOTIDE SEQUENCE [LARGE SCALE GENOMIC DNA]</scope>
    <source>
        <strain evidence="2">MED-G157</strain>
    </source>
</reference>
<accession>A0A520S4T1</accession>
<feature type="transmembrane region" description="Helical" evidence="1">
    <location>
        <begin position="7"/>
        <end position="31"/>
    </location>
</feature>
<keyword evidence="1" id="KW-0472">Membrane</keyword>
<keyword evidence="1" id="KW-1133">Transmembrane helix</keyword>
<dbReference type="InterPro" id="IPR045584">
    <property type="entry name" value="Pilin-like"/>
</dbReference>
<sequence>MEGMQKGFGLIEGMLAVTLTAVLIIVALPAYQNYVKEANMTKVNTSYEEALRLARITFVKGDAQIALGLTSTIPKDSAGWIAVLNSESSLAPGGGSAYQEVANSVTGVVGIQGDNSFVTISRPEYWGLAETSKTIRNSADPVNNELKAQESVLEITPDE</sequence>
<evidence type="ECO:0000313" key="2">
    <source>
        <dbReference type="EMBL" id="RZO77497.1"/>
    </source>
</evidence>
<evidence type="ECO:0000313" key="3">
    <source>
        <dbReference type="Proteomes" id="UP000316199"/>
    </source>
</evidence>